<proteinExistence type="predicted"/>
<keyword evidence="3" id="KW-1185">Reference proteome</keyword>
<dbReference type="EMBL" id="CCXZ01000172">
    <property type="protein sequence ID" value="CEG17975.1"/>
    <property type="molecule type" value="Genomic_DNA"/>
</dbReference>
<comment type="caution">
    <text evidence="2">The sequence shown here is derived from an EMBL/GenBank/DDBJ whole genome shotgun (WGS) entry which is preliminary data.</text>
</comment>
<sequence length="26" mass="3030">MSRKRIITHMSDHDGIPYSRSNDSII</sequence>
<evidence type="ECO:0000313" key="3">
    <source>
        <dbReference type="Proteomes" id="UP000052230"/>
    </source>
</evidence>
<protein>
    <submittedName>
        <fullName evidence="2">Uncharacterized protein</fullName>
    </submittedName>
</protein>
<evidence type="ECO:0000313" key="2">
    <source>
        <dbReference type="EMBL" id="CEG17975.1"/>
    </source>
</evidence>
<reference evidence="2 3" key="1">
    <citation type="submission" date="2014-09" db="EMBL/GenBank/DDBJ databases">
        <authorList>
            <person name="Regsiter A."/>
        </authorList>
    </citation>
    <scope>NUCLEOTIDE SEQUENCE [LARGE SCALE GENOMIC DNA]</scope>
</reference>
<dbReference type="AlphaFoldDB" id="A0A0U5FHM4"/>
<gene>
    <name evidence="2" type="ORF">XAC3562_750039</name>
</gene>
<accession>A0A0U5FHM4</accession>
<evidence type="ECO:0000256" key="1">
    <source>
        <dbReference type="SAM" id="MobiDB-lite"/>
    </source>
</evidence>
<feature type="region of interest" description="Disordered" evidence="1">
    <location>
        <begin position="1"/>
        <end position="26"/>
    </location>
</feature>
<dbReference type="Proteomes" id="UP000052230">
    <property type="component" value="Unassembled WGS sequence"/>
</dbReference>
<name>A0A0U5FHM4_XANCI</name>
<organism evidence="2 3">
    <name type="scientific">Xanthomonas citri pv. citri</name>
    <dbReference type="NCBI Taxonomy" id="611301"/>
    <lineage>
        <taxon>Bacteria</taxon>
        <taxon>Pseudomonadati</taxon>
        <taxon>Pseudomonadota</taxon>
        <taxon>Gammaproteobacteria</taxon>
        <taxon>Lysobacterales</taxon>
        <taxon>Lysobacteraceae</taxon>
        <taxon>Xanthomonas</taxon>
    </lineage>
</organism>